<evidence type="ECO:0000256" key="6">
    <source>
        <dbReference type="ARBA" id="ARBA00023242"/>
    </source>
</evidence>
<proteinExistence type="inferred from homology"/>
<dbReference type="GO" id="GO:0016592">
    <property type="term" value="C:mediator complex"/>
    <property type="evidence" value="ECO:0007669"/>
    <property type="project" value="TreeGrafter"/>
</dbReference>
<dbReference type="InterPro" id="IPR021629">
    <property type="entry name" value="Mediator_Med23"/>
</dbReference>
<accession>A0A8R1IMY8</accession>
<keyword evidence="9" id="KW-1185">Reference proteome</keyword>
<comment type="similarity">
    <text evidence="2">Belongs to the Mediator complex subunit 23 family.</text>
</comment>
<evidence type="ECO:0000256" key="1">
    <source>
        <dbReference type="ARBA" id="ARBA00004123"/>
    </source>
</evidence>
<evidence type="ECO:0000256" key="3">
    <source>
        <dbReference type="ARBA" id="ARBA00019696"/>
    </source>
</evidence>
<dbReference type="PANTHER" id="PTHR12691">
    <property type="entry name" value="MEDIATOR OF RNA POLYMERASE II TRANSCRIPTION SUBUNIT 23"/>
    <property type="match status" value="1"/>
</dbReference>
<protein>
    <recommendedName>
        <fullName evidence="3">Mediator of RNA polymerase II transcription subunit 23</fullName>
    </recommendedName>
    <alternativeName>
        <fullName evidence="7">Mediator complex subunit 23</fullName>
    </alternativeName>
</protein>
<dbReference type="GO" id="GO:0005667">
    <property type="term" value="C:transcription regulator complex"/>
    <property type="evidence" value="ECO:0007669"/>
    <property type="project" value="TreeGrafter"/>
</dbReference>
<dbReference type="GO" id="GO:0010628">
    <property type="term" value="P:positive regulation of gene expression"/>
    <property type="evidence" value="ECO:0007669"/>
    <property type="project" value="TreeGrafter"/>
</dbReference>
<reference evidence="9" key="1">
    <citation type="submission" date="2010-08" db="EMBL/GenBank/DDBJ databases">
        <authorList>
            <consortium name="Caenorhabditis japonica Sequencing Consortium"/>
            <person name="Wilson R.K."/>
        </authorList>
    </citation>
    <scope>NUCLEOTIDE SEQUENCE [LARGE SCALE GENOMIC DNA]</scope>
    <source>
        <strain evidence="9">DF5081</strain>
    </source>
</reference>
<name>A0A8R1IMY8_CAEJA</name>
<dbReference type="PANTHER" id="PTHR12691:SF10">
    <property type="entry name" value="MEDIATOR OF RNA POLYMERASE II TRANSCRIPTION SUBUNIT 23"/>
    <property type="match status" value="1"/>
</dbReference>
<reference evidence="8" key="2">
    <citation type="submission" date="2022-06" db="UniProtKB">
        <authorList>
            <consortium name="EnsemblMetazoa"/>
        </authorList>
    </citation>
    <scope>IDENTIFICATION</scope>
    <source>
        <strain evidence="8">DF5081</strain>
    </source>
</reference>
<comment type="subcellular location">
    <subcellularLocation>
        <location evidence="1">Nucleus</location>
    </subcellularLocation>
</comment>
<dbReference type="Proteomes" id="UP000005237">
    <property type="component" value="Unassembled WGS sequence"/>
</dbReference>
<evidence type="ECO:0000256" key="4">
    <source>
        <dbReference type="ARBA" id="ARBA00023015"/>
    </source>
</evidence>
<sequence length="518" mass="60151">MPGEKASEGGDDKIEMDASFSPQFVWEVNRVKSDIQRLVDNNFTREFFRPLSSNMADNTAILRVQFNNLMSKMEEKEKQSLVKELIKMVHHVAPDKTFVGTNYESVVDQLLQYAHERGVISTTLCAEGLIMTTDFRLCSRIDQKKWKFIQECIQTIDYKGIRNILRYILESQLRRLPYSLAPEQMKELRIVEDVVLHIIDRESNLMPPLITLSEIMRGMPKQAHMFPRLTERLANLSVYFRPIADLAHVNGRSFIYPIPMHPSFFPQTCFWEDPAHQNAFVQSHHTLPYRLEHTHPYLYTLYMILRQPWGKDSFNVKGGKTKSHWDVLISVMICEAMAAAESLPEHERIPRYQWDNIVNIAVYGVLQHLLIPKNFFKVLKGLIRTCRYTRARDEVMWVVFQIVGSHGNHVRIDDSVQEIVDLYHDLFDGDVTWTGASDHPALFARFLAAACTWMSLERDVPDKLPEPNNTIKNHIKFIHDGCENFNFDSSNTAMLAVLINAGRFLMFTTTKIEKNRFP</sequence>
<dbReference type="GO" id="GO:0006357">
    <property type="term" value="P:regulation of transcription by RNA polymerase II"/>
    <property type="evidence" value="ECO:0007669"/>
    <property type="project" value="TreeGrafter"/>
</dbReference>
<evidence type="ECO:0000313" key="8">
    <source>
        <dbReference type="EnsemblMetazoa" id="CJA35451.1"/>
    </source>
</evidence>
<keyword evidence="4" id="KW-0805">Transcription regulation</keyword>
<dbReference type="EnsemblMetazoa" id="CJA35451.1">
    <property type="protein sequence ID" value="CJA35451.1"/>
    <property type="gene ID" value="WBGene00211298"/>
</dbReference>
<keyword evidence="6" id="KW-0539">Nucleus</keyword>
<keyword evidence="5" id="KW-0804">Transcription</keyword>
<organism evidence="8 9">
    <name type="scientific">Caenorhabditis japonica</name>
    <dbReference type="NCBI Taxonomy" id="281687"/>
    <lineage>
        <taxon>Eukaryota</taxon>
        <taxon>Metazoa</taxon>
        <taxon>Ecdysozoa</taxon>
        <taxon>Nematoda</taxon>
        <taxon>Chromadorea</taxon>
        <taxon>Rhabditida</taxon>
        <taxon>Rhabditina</taxon>
        <taxon>Rhabditomorpha</taxon>
        <taxon>Rhabditoidea</taxon>
        <taxon>Rhabditidae</taxon>
        <taxon>Peloderinae</taxon>
        <taxon>Caenorhabditis</taxon>
    </lineage>
</organism>
<evidence type="ECO:0000256" key="2">
    <source>
        <dbReference type="ARBA" id="ARBA00010222"/>
    </source>
</evidence>
<dbReference type="AlphaFoldDB" id="A0A8R1IMY8"/>
<evidence type="ECO:0000313" key="9">
    <source>
        <dbReference type="Proteomes" id="UP000005237"/>
    </source>
</evidence>
<evidence type="ECO:0000256" key="7">
    <source>
        <dbReference type="ARBA" id="ARBA00031961"/>
    </source>
</evidence>
<evidence type="ECO:0000256" key="5">
    <source>
        <dbReference type="ARBA" id="ARBA00023163"/>
    </source>
</evidence>
<dbReference type="Pfam" id="PF11573">
    <property type="entry name" value="Med23"/>
    <property type="match status" value="1"/>
</dbReference>